<name>A0A084JGH3_9CLOT</name>
<dbReference type="Gene3D" id="3.30.200.20">
    <property type="entry name" value="Phosphorylase Kinase, domain 1"/>
    <property type="match status" value="1"/>
</dbReference>
<accession>A0A084JGH3</accession>
<sequence>MELLIKNVLKHWGLENATIDSRFHEDSSRQIYLIIANDKPMLLKGIPDAKSEEVIKGNVFAHEYLGNKKHIAPELIYTQDGERYVHKEGYFFYLMEFIQWRGLEETPEDEYALGKLVKTLHSYDNYKYPSGLNEDKNRFYEWFKEKPFKKEFDNILDEIPKFSNYNQCFIHTDIGPHNAMMKTTGEVVLIDLDDAGIGCRYLDMGWPFIMQFVDYNHTTEEMKYRFDLAEAFLKGYYGDEDILREEYDLIWQGAIYMHISYMKTWGPYAVDSLWDILKFGMDHKEILWNHIIQA</sequence>
<feature type="domain" description="Aminoglycoside phosphotransferase" evidence="1">
    <location>
        <begin position="23"/>
        <end position="206"/>
    </location>
</feature>
<dbReference type="InterPro" id="IPR047175">
    <property type="entry name" value="CotS-like"/>
</dbReference>
<dbReference type="Pfam" id="PF01636">
    <property type="entry name" value="APH"/>
    <property type="match status" value="1"/>
</dbReference>
<evidence type="ECO:0000313" key="2">
    <source>
        <dbReference type="EMBL" id="KEZ88057.1"/>
    </source>
</evidence>
<dbReference type="InterPro" id="IPR002575">
    <property type="entry name" value="Aminoglycoside_PTrfase"/>
</dbReference>
<protein>
    <recommendedName>
        <fullName evidence="1">Aminoglycoside phosphotransferase domain-containing protein</fullName>
    </recommendedName>
</protein>
<proteinExistence type="predicted"/>
<dbReference type="RefSeq" id="WP_035130323.1">
    <property type="nucleotide sequence ID" value="NZ_JPMD01000005.1"/>
</dbReference>
<dbReference type="Proteomes" id="UP000028542">
    <property type="component" value="Unassembled WGS sequence"/>
</dbReference>
<dbReference type="PANTHER" id="PTHR39179">
    <property type="entry name" value="SPORE COAT PROTEIN I"/>
    <property type="match status" value="1"/>
</dbReference>
<dbReference type="eggNOG" id="ENOG50349TB">
    <property type="taxonomic scope" value="Bacteria"/>
</dbReference>
<dbReference type="PANTHER" id="PTHR39179:SF3">
    <property type="entry name" value="COTS-RELATED PROTEIN"/>
    <property type="match status" value="1"/>
</dbReference>
<dbReference type="Gene3D" id="3.90.1200.10">
    <property type="match status" value="1"/>
</dbReference>
<organism evidence="2 3">
    <name type="scientific">Clostridium sulfidigenes</name>
    <dbReference type="NCBI Taxonomy" id="318464"/>
    <lineage>
        <taxon>Bacteria</taxon>
        <taxon>Bacillati</taxon>
        <taxon>Bacillota</taxon>
        <taxon>Clostridia</taxon>
        <taxon>Eubacteriales</taxon>
        <taxon>Clostridiaceae</taxon>
        <taxon>Clostridium</taxon>
    </lineage>
</organism>
<evidence type="ECO:0000313" key="3">
    <source>
        <dbReference type="Proteomes" id="UP000028542"/>
    </source>
</evidence>
<evidence type="ECO:0000259" key="1">
    <source>
        <dbReference type="Pfam" id="PF01636"/>
    </source>
</evidence>
<keyword evidence="3" id="KW-1185">Reference proteome</keyword>
<comment type="caution">
    <text evidence="2">The sequence shown here is derived from an EMBL/GenBank/DDBJ whole genome shotgun (WGS) entry which is preliminary data.</text>
</comment>
<gene>
    <name evidence="2" type="ORF">IO99_03595</name>
</gene>
<dbReference type="GO" id="GO:0042601">
    <property type="term" value="C:endospore-forming forespore"/>
    <property type="evidence" value="ECO:0007669"/>
    <property type="project" value="TreeGrafter"/>
</dbReference>
<reference evidence="2 3" key="1">
    <citation type="submission" date="2014-07" db="EMBL/GenBank/DDBJ databases">
        <title>Draft genome of Clostridium sulfidigenes 113A isolated from sediments associated with methane hydrate from Krishna Godavari basin.</title>
        <authorList>
            <person name="Honkalas V.S."/>
            <person name="Dabir A.P."/>
            <person name="Arora P."/>
            <person name="Dhakephalkar P.K."/>
        </authorList>
    </citation>
    <scope>NUCLEOTIDE SEQUENCE [LARGE SCALE GENOMIC DNA]</scope>
    <source>
        <strain evidence="2 3">113A</strain>
    </source>
</reference>
<dbReference type="AlphaFoldDB" id="A0A084JGH3"/>
<dbReference type="SUPFAM" id="SSF56112">
    <property type="entry name" value="Protein kinase-like (PK-like)"/>
    <property type="match status" value="1"/>
</dbReference>
<dbReference type="EMBL" id="JPMD01000005">
    <property type="protein sequence ID" value="KEZ88057.1"/>
    <property type="molecule type" value="Genomic_DNA"/>
</dbReference>
<dbReference type="InterPro" id="IPR011009">
    <property type="entry name" value="Kinase-like_dom_sf"/>
</dbReference>